<dbReference type="CDD" id="cd11614">
    <property type="entry name" value="SAF_CpaB_FlgA_like"/>
    <property type="match status" value="1"/>
</dbReference>
<dbReference type="GO" id="GO:0044780">
    <property type="term" value="P:bacterial-type flagellum assembly"/>
    <property type="evidence" value="ECO:0007669"/>
    <property type="project" value="InterPro"/>
</dbReference>
<reference evidence="9 10" key="1">
    <citation type="submission" date="2020-07" db="EMBL/GenBank/DDBJ databases">
        <title>isolation of Luteimonas sp. SJ-16.</title>
        <authorList>
            <person name="Huang X.-X."/>
            <person name="Xu L."/>
            <person name="Sun J.-Q."/>
        </authorList>
    </citation>
    <scope>NUCLEOTIDE SEQUENCE [LARGE SCALE GENOMIC DNA]</scope>
    <source>
        <strain evidence="9 10">SJ-16</strain>
    </source>
</reference>
<evidence type="ECO:0000256" key="7">
    <source>
        <dbReference type="RuleBase" id="RU362063"/>
    </source>
</evidence>
<comment type="caution">
    <text evidence="9">The sequence shown here is derived from an EMBL/GenBank/DDBJ whole genome shotgun (WGS) entry which is preliminary data.</text>
</comment>
<dbReference type="PANTHER" id="PTHR36307:SF1">
    <property type="entry name" value="FLAGELLA BASAL BODY P-RING FORMATION PROTEIN FLGA"/>
    <property type="match status" value="1"/>
</dbReference>
<dbReference type="PANTHER" id="PTHR36307">
    <property type="entry name" value="FLAGELLA BASAL BODY P-RING FORMATION PROTEIN FLGA"/>
    <property type="match status" value="1"/>
</dbReference>
<gene>
    <name evidence="9" type="primary">flgA</name>
    <name evidence="9" type="ORF">H0E82_16495</name>
</gene>
<evidence type="ECO:0000256" key="4">
    <source>
        <dbReference type="ARBA" id="ARBA00022729"/>
    </source>
</evidence>
<keyword evidence="9" id="KW-0966">Cell projection</keyword>
<dbReference type="NCBIfam" id="TIGR03170">
    <property type="entry name" value="flgA_cterm"/>
    <property type="match status" value="1"/>
</dbReference>
<dbReference type="Gene3D" id="2.30.30.760">
    <property type="match status" value="1"/>
</dbReference>
<dbReference type="Gene3D" id="3.90.1210.10">
    <property type="entry name" value="Antifreeze-like/N-acetylneuraminic acid synthase C-terminal domain"/>
    <property type="match status" value="1"/>
</dbReference>
<dbReference type="InterPro" id="IPR039246">
    <property type="entry name" value="Flagellar_FlgA"/>
</dbReference>
<dbReference type="Pfam" id="PF13144">
    <property type="entry name" value="ChapFlgA"/>
    <property type="match status" value="1"/>
</dbReference>
<organism evidence="9 10">
    <name type="scientific">Luteimonas deserti</name>
    <dbReference type="NCBI Taxonomy" id="2752306"/>
    <lineage>
        <taxon>Bacteria</taxon>
        <taxon>Pseudomonadati</taxon>
        <taxon>Pseudomonadota</taxon>
        <taxon>Gammaproteobacteria</taxon>
        <taxon>Lysobacterales</taxon>
        <taxon>Lysobacteraceae</taxon>
        <taxon>Luteimonas</taxon>
    </lineage>
</organism>
<evidence type="ECO:0000256" key="2">
    <source>
        <dbReference type="ARBA" id="ARBA00010474"/>
    </source>
</evidence>
<evidence type="ECO:0000256" key="3">
    <source>
        <dbReference type="ARBA" id="ARBA00014754"/>
    </source>
</evidence>
<comment type="subcellular location">
    <subcellularLocation>
        <location evidence="1 7">Periplasm</location>
    </subcellularLocation>
</comment>
<keyword evidence="9" id="KW-0282">Flagellum</keyword>
<feature type="chain" id="PRO_5031609463" description="Flagella basal body P-ring formation protein FlgA" evidence="7">
    <location>
        <begin position="34"/>
        <end position="228"/>
    </location>
</feature>
<dbReference type="EMBL" id="JACCJZ010000020">
    <property type="protein sequence ID" value="NYZ64338.1"/>
    <property type="molecule type" value="Genomic_DNA"/>
</dbReference>
<comment type="similarity">
    <text evidence="2 7">Belongs to the FlgA family.</text>
</comment>
<accession>A0A7Z0QVZ8</accession>
<evidence type="ECO:0000256" key="5">
    <source>
        <dbReference type="ARBA" id="ARBA00022764"/>
    </source>
</evidence>
<name>A0A7Z0QVZ8_9GAMM</name>
<comment type="function">
    <text evidence="6 7">Involved in the assembly process of the P-ring formation. It may associate with FlgF on the rod constituting a structure essential for the P-ring assembly or may act as a modulator protein for the P-ring assembly.</text>
</comment>
<evidence type="ECO:0000313" key="10">
    <source>
        <dbReference type="Proteomes" id="UP000589896"/>
    </source>
</evidence>
<dbReference type="InterPro" id="IPR013974">
    <property type="entry name" value="SAF"/>
</dbReference>
<evidence type="ECO:0000256" key="1">
    <source>
        <dbReference type="ARBA" id="ARBA00004418"/>
    </source>
</evidence>
<keyword evidence="7" id="KW-1005">Bacterial flagellum biogenesis</keyword>
<evidence type="ECO:0000256" key="6">
    <source>
        <dbReference type="ARBA" id="ARBA00025643"/>
    </source>
</evidence>
<keyword evidence="5 7" id="KW-0574">Periplasm</keyword>
<keyword evidence="10" id="KW-1185">Reference proteome</keyword>
<dbReference type="RefSeq" id="WP_180546524.1">
    <property type="nucleotide sequence ID" value="NZ_JACCJZ010000020.1"/>
</dbReference>
<evidence type="ECO:0000259" key="8">
    <source>
        <dbReference type="SMART" id="SM00858"/>
    </source>
</evidence>
<dbReference type="Proteomes" id="UP000589896">
    <property type="component" value="Unassembled WGS sequence"/>
</dbReference>
<proteinExistence type="inferred from homology"/>
<feature type="signal peptide" evidence="7">
    <location>
        <begin position="1"/>
        <end position="33"/>
    </location>
</feature>
<dbReference type="GO" id="GO:0042597">
    <property type="term" value="C:periplasmic space"/>
    <property type="evidence" value="ECO:0007669"/>
    <property type="project" value="UniProtKB-SubCell"/>
</dbReference>
<dbReference type="SMART" id="SM00858">
    <property type="entry name" value="SAF"/>
    <property type="match status" value="1"/>
</dbReference>
<evidence type="ECO:0000313" key="9">
    <source>
        <dbReference type="EMBL" id="NYZ64338.1"/>
    </source>
</evidence>
<dbReference type="AlphaFoldDB" id="A0A7Z0QVZ8"/>
<keyword evidence="9" id="KW-0969">Cilium</keyword>
<feature type="domain" description="SAF" evidence="8">
    <location>
        <begin position="103"/>
        <end position="165"/>
    </location>
</feature>
<keyword evidence="4 7" id="KW-0732">Signal</keyword>
<sequence>MPIPTRISSSWRQLARRLAGGALLVVATASAGATGFQPVESIRAAALSVADTGEEADASLDPALRMPRCAQPLQARRSGAATVEVACPDGWRLFVPVRMRRHQTVLVLARSVAAGEPITADSFMTQQRDAARIAGAAIADPADAIGRSARRTLVAGSVLTAGDLVAPRLVRRGDTIALISGQDGIEVRMAGRALADAGARERISVENLSSRRVVQGTVDDAGNVRVGR</sequence>
<dbReference type="InterPro" id="IPR017585">
    <property type="entry name" value="SAF_FlgA"/>
</dbReference>
<protein>
    <recommendedName>
        <fullName evidence="3 7">Flagella basal body P-ring formation protein FlgA</fullName>
    </recommendedName>
</protein>